<proteinExistence type="inferred from homology"/>
<comment type="similarity">
    <text evidence="1">Belongs to the sigma-70 factor family. ECF subfamily.</text>
</comment>
<dbReference type="Gene3D" id="1.10.1740.10">
    <property type="match status" value="1"/>
</dbReference>
<evidence type="ECO:0000256" key="5">
    <source>
        <dbReference type="ARBA" id="ARBA00023163"/>
    </source>
</evidence>
<keyword evidence="3" id="KW-0731">Sigma factor</keyword>
<feature type="domain" description="RNA polymerase sigma factor 70 region 4 type 2" evidence="7">
    <location>
        <begin position="101"/>
        <end position="152"/>
    </location>
</feature>
<evidence type="ECO:0000256" key="1">
    <source>
        <dbReference type="ARBA" id="ARBA00010641"/>
    </source>
</evidence>
<dbReference type="EMBL" id="FNHF01000005">
    <property type="protein sequence ID" value="SDM82804.1"/>
    <property type="molecule type" value="Genomic_DNA"/>
</dbReference>
<dbReference type="PANTHER" id="PTHR43133">
    <property type="entry name" value="RNA POLYMERASE ECF-TYPE SIGMA FACTO"/>
    <property type="match status" value="1"/>
</dbReference>
<evidence type="ECO:0000313" key="8">
    <source>
        <dbReference type="EMBL" id="SDM82804.1"/>
    </source>
</evidence>
<evidence type="ECO:0000259" key="6">
    <source>
        <dbReference type="Pfam" id="PF04542"/>
    </source>
</evidence>
<dbReference type="Pfam" id="PF04542">
    <property type="entry name" value="Sigma70_r2"/>
    <property type="match status" value="1"/>
</dbReference>
<dbReference type="PANTHER" id="PTHR43133:SF52">
    <property type="entry name" value="ECF RNA POLYMERASE SIGMA FACTOR SIGL"/>
    <property type="match status" value="1"/>
</dbReference>
<keyword evidence="9" id="KW-1185">Reference proteome</keyword>
<gene>
    <name evidence="8" type="ORF">SAMN05216244_3539</name>
</gene>
<dbReference type="SUPFAM" id="SSF88659">
    <property type="entry name" value="Sigma3 and sigma4 domains of RNA polymerase sigma factors"/>
    <property type="match status" value="1"/>
</dbReference>
<dbReference type="InterPro" id="IPR007627">
    <property type="entry name" value="RNA_pol_sigma70_r2"/>
</dbReference>
<dbReference type="AlphaFoldDB" id="A0A1G9WE15"/>
<dbReference type="STRING" id="482461.SAMN05216244_3539"/>
<keyword evidence="4" id="KW-0238">DNA-binding</keyword>
<evidence type="ECO:0000259" key="7">
    <source>
        <dbReference type="Pfam" id="PF08281"/>
    </source>
</evidence>
<dbReference type="GO" id="GO:0006352">
    <property type="term" value="P:DNA-templated transcription initiation"/>
    <property type="evidence" value="ECO:0007669"/>
    <property type="project" value="InterPro"/>
</dbReference>
<dbReference type="Pfam" id="PF08281">
    <property type="entry name" value="Sigma70_r4_2"/>
    <property type="match status" value="1"/>
</dbReference>
<dbReference type="InterPro" id="IPR036388">
    <property type="entry name" value="WH-like_DNA-bd_sf"/>
</dbReference>
<protein>
    <submittedName>
        <fullName evidence="8">RNA polymerase sigma-70 factor, ECF subfamily</fullName>
    </submittedName>
</protein>
<dbReference type="OrthoDB" id="9795666at2"/>
<dbReference type="Proteomes" id="UP000182347">
    <property type="component" value="Unassembled WGS sequence"/>
</dbReference>
<dbReference type="NCBIfam" id="TIGR02937">
    <property type="entry name" value="sigma70-ECF"/>
    <property type="match status" value="1"/>
</dbReference>
<keyword evidence="5" id="KW-0804">Transcription</keyword>
<dbReference type="InterPro" id="IPR013324">
    <property type="entry name" value="RNA_pol_sigma_r3/r4-like"/>
</dbReference>
<dbReference type="InterPro" id="IPR013249">
    <property type="entry name" value="RNA_pol_sigma70_r4_t2"/>
</dbReference>
<dbReference type="GO" id="GO:0003677">
    <property type="term" value="F:DNA binding"/>
    <property type="evidence" value="ECO:0007669"/>
    <property type="project" value="UniProtKB-KW"/>
</dbReference>
<reference evidence="9" key="1">
    <citation type="submission" date="2016-10" db="EMBL/GenBank/DDBJ databases">
        <authorList>
            <person name="Varghese N."/>
            <person name="Submissions S."/>
        </authorList>
    </citation>
    <scope>NUCLEOTIDE SEQUENCE [LARGE SCALE GENOMIC DNA]</scope>
    <source>
        <strain evidence="9">CGMCC 1.6199</strain>
    </source>
</reference>
<dbReference type="GO" id="GO:0016987">
    <property type="term" value="F:sigma factor activity"/>
    <property type="evidence" value="ECO:0007669"/>
    <property type="project" value="UniProtKB-KW"/>
</dbReference>
<dbReference type="InterPro" id="IPR014284">
    <property type="entry name" value="RNA_pol_sigma-70_dom"/>
</dbReference>
<accession>A0A1G9WE15</accession>
<name>A0A1G9WE15_9BACI</name>
<evidence type="ECO:0000256" key="2">
    <source>
        <dbReference type="ARBA" id="ARBA00023015"/>
    </source>
</evidence>
<dbReference type="SUPFAM" id="SSF88946">
    <property type="entry name" value="Sigma2 domain of RNA polymerase sigma factors"/>
    <property type="match status" value="1"/>
</dbReference>
<evidence type="ECO:0000256" key="3">
    <source>
        <dbReference type="ARBA" id="ARBA00023082"/>
    </source>
</evidence>
<dbReference type="InterPro" id="IPR013325">
    <property type="entry name" value="RNA_pol_sigma_r2"/>
</dbReference>
<keyword evidence="2" id="KW-0805">Transcription regulation</keyword>
<dbReference type="InterPro" id="IPR039425">
    <property type="entry name" value="RNA_pol_sigma-70-like"/>
</dbReference>
<evidence type="ECO:0000256" key="4">
    <source>
        <dbReference type="ARBA" id="ARBA00023125"/>
    </source>
</evidence>
<evidence type="ECO:0000313" key="9">
    <source>
        <dbReference type="Proteomes" id="UP000182347"/>
    </source>
</evidence>
<dbReference type="RefSeq" id="WP_074600564.1">
    <property type="nucleotide sequence ID" value="NZ_FNHF01000005.1"/>
</dbReference>
<organism evidence="8 9">
    <name type="scientific">Sediminibacillus halophilus</name>
    <dbReference type="NCBI Taxonomy" id="482461"/>
    <lineage>
        <taxon>Bacteria</taxon>
        <taxon>Bacillati</taxon>
        <taxon>Bacillota</taxon>
        <taxon>Bacilli</taxon>
        <taxon>Bacillales</taxon>
        <taxon>Bacillaceae</taxon>
        <taxon>Sediminibacillus</taxon>
    </lineage>
</organism>
<sequence length="164" mass="19692">MDFEEIYREYFKEIYLYIKSLSHDETIAEDMTQEVFFKALKAIDKFDGSKDIRAWLYTIAKNTYFSHYKRKKRTVTLEVNEEPSTGVQLVKHLMNEEDAFMVHQFLHSMNEPYKEVFSLRTFGELPFEKIGSLFGKSAGWARVTFYRARKQIIAYMEELEYERD</sequence>
<dbReference type="Gene3D" id="1.10.10.10">
    <property type="entry name" value="Winged helix-like DNA-binding domain superfamily/Winged helix DNA-binding domain"/>
    <property type="match status" value="1"/>
</dbReference>
<feature type="domain" description="RNA polymerase sigma-70 region 2" evidence="6">
    <location>
        <begin position="6"/>
        <end position="74"/>
    </location>
</feature>